<dbReference type="Proteomes" id="UP001152795">
    <property type="component" value="Unassembled WGS sequence"/>
</dbReference>
<evidence type="ECO:0000313" key="10">
    <source>
        <dbReference type="Proteomes" id="UP001152795"/>
    </source>
</evidence>
<comment type="caution">
    <text evidence="9">The sequence shown here is derived from an EMBL/GenBank/DDBJ whole genome shotgun (WGS) entry which is preliminary data.</text>
</comment>
<dbReference type="Gene3D" id="3.30.2410.10">
    <property type="entry name" value="Hect, E3 ligase catalytic domain"/>
    <property type="match status" value="1"/>
</dbReference>
<feature type="compositionally biased region" description="Polar residues" evidence="7">
    <location>
        <begin position="90"/>
        <end position="100"/>
    </location>
</feature>
<feature type="region of interest" description="Disordered" evidence="7">
    <location>
        <begin position="90"/>
        <end position="118"/>
    </location>
</feature>
<dbReference type="GO" id="GO:0006511">
    <property type="term" value="P:ubiquitin-dependent protein catabolic process"/>
    <property type="evidence" value="ECO:0007669"/>
    <property type="project" value="TreeGrafter"/>
</dbReference>
<dbReference type="InterPro" id="IPR035983">
    <property type="entry name" value="Hect_E3_ubiquitin_ligase"/>
</dbReference>
<evidence type="ECO:0000256" key="3">
    <source>
        <dbReference type="ARBA" id="ARBA00012485"/>
    </source>
</evidence>
<proteinExistence type="predicted"/>
<comment type="catalytic activity">
    <reaction evidence="1">
        <text>S-ubiquitinyl-[E2 ubiquitin-conjugating enzyme]-L-cysteine + [acceptor protein]-L-lysine = [E2 ubiquitin-conjugating enzyme]-L-cysteine + N(6)-ubiquitinyl-[acceptor protein]-L-lysine.</text>
        <dbReference type="EC" id="2.3.2.26"/>
    </reaction>
</comment>
<dbReference type="AlphaFoldDB" id="A0A7D9I1G5"/>
<feature type="domain" description="HECT" evidence="8">
    <location>
        <begin position="609"/>
        <end position="678"/>
    </location>
</feature>
<evidence type="ECO:0000256" key="7">
    <source>
        <dbReference type="SAM" id="MobiDB-lite"/>
    </source>
</evidence>
<protein>
    <recommendedName>
        <fullName evidence="3">HECT-type E3 ubiquitin transferase</fullName>
        <ecNumber evidence="3">2.3.2.26</ecNumber>
    </recommendedName>
</protein>
<dbReference type="Gene3D" id="3.90.1750.10">
    <property type="entry name" value="Hect, E3 ligase catalytic domains"/>
    <property type="match status" value="1"/>
</dbReference>
<accession>A0A7D9I1G5</accession>
<feature type="active site" description="Glycyl thioester intermediate" evidence="6">
    <location>
        <position position="646"/>
    </location>
</feature>
<dbReference type="InterPro" id="IPR013761">
    <property type="entry name" value="SAM/pointed_sf"/>
</dbReference>
<reference evidence="9" key="1">
    <citation type="submission" date="2020-04" db="EMBL/GenBank/DDBJ databases">
        <authorList>
            <person name="Alioto T."/>
            <person name="Alioto T."/>
            <person name="Gomez Garrido J."/>
        </authorList>
    </citation>
    <scope>NUCLEOTIDE SEQUENCE</scope>
    <source>
        <strain evidence="9">A484AB</strain>
    </source>
</reference>
<dbReference type="OrthoDB" id="5981981at2759"/>
<feature type="compositionally biased region" description="Basic residues" evidence="7">
    <location>
        <begin position="108"/>
        <end position="118"/>
    </location>
</feature>
<dbReference type="SUPFAM" id="SSF47769">
    <property type="entry name" value="SAM/Pointed domain"/>
    <property type="match status" value="1"/>
</dbReference>
<dbReference type="Gene3D" id="1.10.150.50">
    <property type="entry name" value="Transcription Factor, Ets-1"/>
    <property type="match status" value="1"/>
</dbReference>
<organism evidence="9 10">
    <name type="scientific">Paramuricea clavata</name>
    <name type="common">Red gorgonian</name>
    <name type="synonym">Violescent sea-whip</name>
    <dbReference type="NCBI Taxonomy" id="317549"/>
    <lineage>
        <taxon>Eukaryota</taxon>
        <taxon>Metazoa</taxon>
        <taxon>Cnidaria</taxon>
        <taxon>Anthozoa</taxon>
        <taxon>Octocorallia</taxon>
        <taxon>Malacalcyonacea</taxon>
        <taxon>Plexauridae</taxon>
        <taxon>Paramuricea</taxon>
    </lineage>
</organism>
<dbReference type="EC" id="2.3.2.26" evidence="3"/>
<dbReference type="GO" id="GO:0000209">
    <property type="term" value="P:protein polyubiquitination"/>
    <property type="evidence" value="ECO:0007669"/>
    <property type="project" value="TreeGrafter"/>
</dbReference>
<dbReference type="PANTHER" id="PTHR11254">
    <property type="entry name" value="HECT DOMAIN UBIQUITIN-PROTEIN LIGASE"/>
    <property type="match status" value="1"/>
</dbReference>
<name>A0A7D9I1G5_PARCT</name>
<dbReference type="SMART" id="SM00119">
    <property type="entry name" value="HECTc"/>
    <property type="match status" value="1"/>
</dbReference>
<dbReference type="InterPro" id="IPR050409">
    <property type="entry name" value="E3_ubiq-protein_ligase"/>
</dbReference>
<feature type="domain" description="HECT" evidence="8">
    <location>
        <begin position="434"/>
        <end position="469"/>
    </location>
</feature>
<dbReference type="PROSITE" id="PS50237">
    <property type="entry name" value="HECT"/>
    <property type="match status" value="2"/>
</dbReference>
<evidence type="ECO:0000256" key="2">
    <source>
        <dbReference type="ARBA" id="ARBA00004906"/>
    </source>
</evidence>
<dbReference type="SUPFAM" id="SSF56204">
    <property type="entry name" value="Hect, E3 ligase catalytic domain"/>
    <property type="match status" value="1"/>
</dbReference>
<sequence>MDNILQQIHLGTLAERFKEEKIEVETVLSATDNKLIRIGVDTIGDRVRLRELCRKKFEENANTDSSSTSGTSGESMSSRIQTERALLFNSSTAGGSNSGRLSRAAIGNRRRKNAATGKKRTWTAQFMCLADRFAAKVPNASEKQILSKAGLGVKKIKFEIDDDEETVTNKIMSDVKDNDGVVLGFPQLQGIGGFEMLHCLPNCRDLRLIDCSWSVKDLKSNVGSGQSKIYLRPIQASLSTKSLVAESDSSLKEKCKYCDREILMRKLRDHIFTCNAGLLEESEDEIDPDTVSPDNDNNQRESLHVEGTTIANMPVPESVTSYQEDGDTIFPVGETVTHAPVTPNDHVTVDLTHTDIDDNSGNKTVNDIAQEVVAYCKAESITNHVEILRYLQSVIVYGRPLEIQNIEEMVEGETNYILVDGNNLLITSFDEISGIHDLRMTLEVQFYNEVAADYGGPRKEFFRLITKEIKAKFFENGIREHMAEQYELVGIIFGLSILQNGKVPQFIPENILHAIFSENEVSAAITNLREGFVKTGLYQVGCQLPTFLEVFQPTQATLTLKVLTNLLKPKFSEEGSNSWTFERLVYSAFLKYLREAAAGRRNTVTLAHVLQFATSADEEPVLGFSIHPSLEFYEASSSFLPTSNTCSNCLNLPRPSHQVALPSQMMLFNLYDYAFSNAYFGNR</sequence>
<evidence type="ECO:0000256" key="1">
    <source>
        <dbReference type="ARBA" id="ARBA00000885"/>
    </source>
</evidence>
<evidence type="ECO:0000313" key="9">
    <source>
        <dbReference type="EMBL" id="CAB3995480.1"/>
    </source>
</evidence>
<evidence type="ECO:0000256" key="4">
    <source>
        <dbReference type="ARBA" id="ARBA00022679"/>
    </source>
</evidence>
<comment type="pathway">
    <text evidence="2">Protein modification; protein ubiquitination.</text>
</comment>
<evidence type="ECO:0000256" key="6">
    <source>
        <dbReference type="PROSITE-ProRule" id="PRU00104"/>
    </source>
</evidence>
<evidence type="ECO:0000256" key="5">
    <source>
        <dbReference type="ARBA" id="ARBA00022786"/>
    </source>
</evidence>
<dbReference type="PANTHER" id="PTHR11254:SF67">
    <property type="entry name" value="E3 UBIQUITIN-PROTEIN LIGASE HUWE1"/>
    <property type="match status" value="1"/>
</dbReference>
<gene>
    <name evidence="9" type="ORF">PACLA_8A055778</name>
</gene>
<dbReference type="GO" id="GO:0061630">
    <property type="term" value="F:ubiquitin protein ligase activity"/>
    <property type="evidence" value="ECO:0007669"/>
    <property type="project" value="UniProtKB-EC"/>
</dbReference>
<comment type="caution">
    <text evidence="6">Lacks conserved residue(s) required for the propagation of feature annotation.</text>
</comment>
<keyword evidence="5 6" id="KW-0833">Ubl conjugation pathway</keyword>
<dbReference type="CDD" id="cd09487">
    <property type="entry name" value="SAM_superfamily"/>
    <property type="match status" value="1"/>
</dbReference>
<keyword evidence="4" id="KW-0808">Transferase</keyword>
<dbReference type="InterPro" id="IPR000569">
    <property type="entry name" value="HECT_dom"/>
</dbReference>
<keyword evidence="10" id="KW-1185">Reference proteome</keyword>
<dbReference type="Pfam" id="PF00632">
    <property type="entry name" value="HECT"/>
    <property type="match status" value="1"/>
</dbReference>
<dbReference type="EMBL" id="CACRXK020002672">
    <property type="protein sequence ID" value="CAB3995480.1"/>
    <property type="molecule type" value="Genomic_DNA"/>
</dbReference>
<evidence type="ECO:0000259" key="8">
    <source>
        <dbReference type="PROSITE" id="PS50237"/>
    </source>
</evidence>
<dbReference type="GO" id="GO:0005737">
    <property type="term" value="C:cytoplasm"/>
    <property type="evidence" value="ECO:0007669"/>
    <property type="project" value="TreeGrafter"/>
</dbReference>